<dbReference type="Proteomes" id="UP000198762">
    <property type="component" value="Unassembled WGS sequence"/>
</dbReference>
<dbReference type="Pfam" id="PF13472">
    <property type="entry name" value="Lipase_GDSL_2"/>
    <property type="match status" value="1"/>
</dbReference>
<organism evidence="2 3">
    <name type="scientific">Marinobacter segnicrescens</name>
    <dbReference type="NCBI Taxonomy" id="430453"/>
    <lineage>
        <taxon>Bacteria</taxon>
        <taxon>Pseudomonadati</taxon>
        <taxon>Pseudomonadota</taxon>
        <taxon>Gammaproteobacteria</taxon>
        <taxon>Pseudomonadales</taxon>
        <taxon>Marinobacteraceae</taxon>
        <taxon>Marinobacter</taxon>
    </lineage>
</organism>
<proteinExistence type="predicted"/>
<keyword evidence="2" id="KW-0378">Hydrolase</keyword>
<evidence type="ECO:0000259" key="1">
    <source>
        <dbReference type="Pfam" id="PF13472"/>
    </source>
</evidence>
<dbReference type="EMBL" id="FOHZ01000012">
    <property type="protein sequence ID" value="SET53899.1"/>
    <property type="molecule type" value="Genomic_DNA"/>
</dbReference>
<protein>
    <submittedName>
        <fullName evidence="2">GDSL-like Lipase/Acylhydrolase family protein</fullName>
    </submittedName>
</protein>
<name>A0A1I0F9B8_9GAMM</name>
<dbReference type="GO" id="GO:0016788">
    <property type="term" value="F:hydrolase activity, acting on ester bonds"/>
    <property type="evidence" value="ECO:0007669"/>
    <property type="project" value="UniProtKB-ARBA"/>
</dbReference>
<dbReference type="SUPFAM" id="SSF52266">
    <property type="entry name" value="SGNH hydrolase"/>
    <property type="match status" value="1"/>
</dbReference>
<dbReference type="InterPro" id="IPR013830">
    <property type="entry name" value="SGNH_hydro"/>
</dbReference>
<dbReference type="AlphaFoldDB" id="A0A1I0F9B8"/>
<sequence length="224" mass="23983">MVMFNNNVKPLGLAVLASCVAFNVWAIGGGGGSSADKMIVGDSIFALSGDIHEYLEGDLDESIDTYARSGCQVNGGSLICSRRYTIPNQYDNADKDGIETVIMNGGGNDFLLGDGADCTTQSCVEEVLAGIEQTLAGMYNDMRNDGIDEIIFLGYYNLGDPERDQINSVSMAYKAETYPQMGIKFIDTRPAFAGNEARYITSDGIHPTAAGSRVLADLILDTLD</sequence>
<keyword evidence="3" id="KW-1185">Reference proteome</keyword>
<reference evidence="3" key="1">
    <citation type="submission" date="2016-10" db="EMBL/GenBank/DDBJ databases">
        <authorList>
            <person name="Varghese N."/>
            <person name="Submissions S."/>
        </authorList>
    </citation>
    <scope>NUCLEOTIDE SEQUENCE [LARGE SCALE GENOMIC DNA]</scope>
    <source>
        <strain evidence="3">CGMCC 1.6489</strain>
    </source>
</reference>
<dbReference type="InterPro" id="IPR036514">
    <property type="entry name" value="SGNH_hydro_sf"/>
</dbReference>
<dbReference type="Gene3D" id="3.40.50.1110">
    <property type="entry name" value="SGNH hydrolase"/>
    <property type="match status" value="1"/>
</dbReference>
<evidence type="ECO:0000313" key="2">
    <source>
        <dbReference type="EMBL" id="SET53899.1"/>
    </source>
</evidence>
<dbReference type="CDD" id="cd00229">
    <property type="entry name" value="SGNH_hydrolase"/>
    <property type="match status" value="1"/>
</dbReference>
<feature type="domain" description="SGNH hydrolase-type esterase" evidence="1">
    <location>
        <begin position="40"/>
        <end position="213"/>
    </location>
</feature>
<dbReference type="STRING" id="430453.SAMN04487962_1126"/>
<evidence type="ECO:0000313" key="3">
    <source>
        <dbReference type="Proteomes" id="UP000198762"/>
    </source>
</evidence>
<accession>A0A1I0F9B8</accession>
<gene>
    <name evidence="2" type="ORF">SAMN04487962_1126</name>
</gene>